<evidence type="ECO:0000313" key="3">
    <source>
        <dbReference type="Proteomes" id="UP000199435"/>
    </source>
</evidence>
<protein>
    <recommendedName>
        <fullName evidence="4">YXWGXW repeat-containing protein</fullName>
    </recommendedName>
</protein>
<evidence type="ECO:0000313" key="2">
    <source>
        <dbReference type="EMBL" id="SCB16455.1"/>
    </source>
</evidence>
<evidence type="ECO:0000256" key="1">
    <source>
        <dbReference type="SAM" id="SignalP"/>
    </source>
</evidence>
<dbReference type="RefSeq" id="WP_092845036.1">
    <property type="nucleotide sequence ID" value="NZ_FMAH01000004.1"/>
</dbReference>
<feature type="chain" id="PRO_5008683286" description="YXWGXW repeat-containing protein" evidence="1">
    <location>
        <begin position="28"/>
        <end position="109"/>
    </location>
</feature>
<gene>
    <name evidence="2" type="ORF">GA0061102_1004175</name>
</gene>
<evidence type="ECO:0008006" key="4">
    <source>
        <dbReference type="Google" id="ProtNLM"/>
    </source>
</evidence>
<dbReference type="Proteomes" id="UP000199435">
    <property type="component" value="Unassembled WGS sequence"/>
</dbReference>
<dbReference type="AlphaFoldDB" id="A0A1C3ULV9"/>
<feature type="signal peptide" evidence="1">
    <location>
        <begin position="1"/>
        <end position="27"/>
    </location>
</feature>
<proteinExistence type="predicted"/>
<name>A0A1C3ULV9_9HYPH</name>
<organism evidence="2 3">
    <name type="scientific">Rhizobium miluonense</name>
    <dbReference type="NCBI Taxonomy" id="411945"/>
    <lineage>
        <taxon>Bacteria</taxon>
        <taxon>Pseudomonadati</taxon>
        <taxon>Pseudomonadota</taxon>
        <taxon>Alphaproteobacteria</taxon>
        <taxon>Hyphomicrobiales</taxon>
        <taxon>Rhizobiaceae</taxon>
        <taxon>Rhizobium/Agrobacterium group</taxon>
        <taxon>Rhizobium</taxon>
    </lineage>
</organism>
<keyword evidence="1" id="KW-0732">Signal</keyword>
<reference evidence="3" key="1">
    <citation type="submission" date="2016-08" db="EMBL/GenBank/DDBJ databases">
        <authorList>
            <person name="Varghese N."/>
            <person name="Submissions Spin"/>
        </authorList>
    </citation>
    <scope>NUCLEOTIDE SEQUENCE [LARGE SCALE GENOMIC DNA]</scope>
    <source>
        <strain evidence="3">HAMBI 2971</strain>
    </source>
</reference>
<keyword evidence="3" id="KW-1185">Reference proteome</keyword>
<dbReference type="EMBL" id="FMAH01000004">
    <property type="protein sequence ID" value="SCB16455.1"/>
    <property type="molecule type" value="Genomic_DNA"/>
</dbReference>
<sequence>MKYLASIALTAALTVGSVLSVALPTTAAPLGVSPATTANVILVQEQGSRWHPDSDYDRRAYWRDRERRHWRDDRDWDRRHWDRGWHRGWYDEGRYHHPHHGGVILEIRP</sequence>
<accession>A0A1C3ULV9</accession>